<sequence length="414" mass="47621">MKRDVPTASSGGYERWSYAIRRSSAHPAQRPWTVELISYFFDTFGGPVRMRMLRAQPSVYREIRIHVVAWLCYLVIQVLALDKFEHRHAENLLSALAQLPAQLLFTYTMLYGLIPAYLLTQQYIRFSLLTLATLLLGGFLYWEGSYYLYLVPFEPARLALETPWDPGRILLCAFYLLCTSGLLIGFHMIRFGFRQQRLNQQLVIANQSIELKSLKDQINPHFLFNTLNNLYGLTSQDSQKAGEVVMRLAQLMQYMLYEGNRTRVPLCKEMEYLQNYLALERIRYGDRLHLSWQVKGATESVYIAPLILLPFVENAFKHGVSRQLDDAWIQIQLTVGPDDLIFKVENSKPDGSNQTPATGIGLPNIAKRLQLIYPDRHQLRHLNGTGTYLVTLKLELTSADFKPAKNYEDPLFAG</sequence>
<keyword evidence="4" id="KW-1185">Reference proteome</keyword>
<dbReference type="RefSeq" id="WP_124907061.1">
    <property type="nucleotide sequence ID" value="NZ_RQJP01000002.1"/>
</dbReference>
<dbReference type="Proteomes" id="UP000274271">
    <property type="component" value="Unassembled WGS sequence"/>
</dbReference>
<keyword evidence="1" id="KW-1133">Transmembrane helix</keyword>
<dbReference type="PANTHER" id="PTHR34220">
    <property type="entry name" value="SENSOR HISTIDINE KINASE YPDA"/>
    <property type="match status" value="1"/>
</dbReference>
<dbReference type="GO" id="GO:0000155">
    <property type="term" value="F:phosphorelay sensor kinase activity"/>
    <property type="evidence" value="ECO:0007669"/>
    <property type="project" value="InterPro"/>
</dbReference>
<gene>
    <name evidence="3" type="ORF">EHT87_13100</name>
</gene>
<evidence type="ECO:0000259" key="2">
    <source>
        <dbReference type="Pfam" id="PF06580"/>
    </source>
</evidence>
<keyword evidence="1" id="KW-0812">Transmembrane</keyword>
<dbReference type="InterPro" id="IPR036890">
    <property type="entry name" value="HATPase_C_sf"/>
</dbReference>
<feature type="transmembrane region" description="Helical" evidence="1">
    <location>
        <begin position="59"/>
        <end position="81"/>
    </location>
</feature>
<dbReference type="SUPFAM" id="SSF55874">
    <property type="entry name" value="ATPase domain of HSP90 chaperone/DNA topoisomerase II/histidine kinase"/>
    <property type="match status" value="1"/>
</dbReference>
<keyword evidence="1" id="KW-0472">Membrane</keyword>
<feature type="transmembrane region" description="Helical" evidence="1">
    <location>
        <begin position="101"/>
        <end position="119"/>
    </location>
</feature>
<evidence type="ECO:0000313" key="3">
    <source>
        <dbReference type="EMBL" id="RRB15457.1"/>
    </source>
</evidence>
<dbReference type="Gene3D" id="3.30.565.10">
    <property type="entry name" value="Histidine kinase-like ATPase, C-terminal domain"/>
    <property type="match status" value="1"/>
</dbReference>
<dbReference type="Pfam" id="PF06580">
    <property type="entry name" value="His_kinase"/>
    <property type="match status" value="1"/>
</dbReference>
<proteinExistence type="predicted"/>
<comment type="caution">
    <text evidence="3">The sequence shown here is derived from an EMBL/GenBank/DDBJ whole genome shotgun (WGS) entry which is preliminary data.</text>
</comment>
<dbReference type="InterPro" id="IPR050640">
    <property type="entry name" value="Bact_2-comp_sensor_kinase"/>
</dbReference>
<evidence type="ECO:0000256" key="1">
    <source>
        <dbReference type="SAM" id="Phobius"/>
    </source>
</evidence>
<organism evidence="3 4">
    <name type="scientific">Larkinella knui</name>
    <dbReference type="NCBI Taxonomy" id="2025310"/>
    <lineage>
        <taxon>Bacteria</taxon>
        <taxon>Pseudomonadati</taxon>
        <taxon>Bacteroidota</taxon>
        <taxon>Cytophagia</taxon>
        <taxon>Cytophagales</taxon>
        <taxon>Spirosomataceae</taxon>
        <taxon>Larkinella</taxon>
    </lineage>
</organism>
<evidence type="ECO:0000313" key="4">
    <source>
        <dbReference type="Proteomes" id="UP000274271"/>
    </source>
</evidence>
<name>A0A3P1CQ55_9BACT</name>
<dbReference type="PANTHER" id="PTHR34220:SF7">
    <property type="entry name" value="SENSOR HISTIDINE KINASE YPDA"/>
    <property type="match status" value="1"/>
</dbReference>
<reference evidence="3 4" key="1">
    <citation type="submission" date="2018-11" db="EMBL/GenBank/DDBJ databases">
        <authorList>
            <person name="Zhou Z."/>
            <person name="Wang G."/>
        </authorList>
    </citation>
    <scope>NUCLEOTIDE SEQUENCE [LARGE SCALE GENOMIC DNA]</scope>
    <source>
        <strain evidence="3 4">KCTC42998</strain>
    </source>
</reference>
<feature type="transmembrane region" description="Helical" evidence="1">
    <location>
        <begin position="126"/>
        <end position="148"/>
    </location>
</feature>
<feature type="transmembrane region" description="Helical" evidence="1">
    <location>
        <begin position="168"/>
        <end position="189"/>
    </location>
</feature>
<dbReference type="AlphaFoldDB" id="A0A3P1CQ55"/>
<dbReference type="InterPro" id="IPR010559">
    <property type="entry name" value="Sig_transdc_His_kin_internal"/>
</dbReference>
<dbReference type="GO" id="GO:0016020">
    <property type="term" value="C:membrane"/>
    <property type="evidence" value="ECO:0007669"/>
    <property type="project" value="InterPro"/>
</dbReference>
<dbReference type="EMBL" id="RQJP01000002">
    <property type="protein sequence ID" value="RRB15457.1"/>
    <property type="molecule type" value="Genomic_DNA"/>
</dbReference>
<accession>A0A3P1CQ55</accession>
<dbReference type="OrthoDB" id="9792992at2"/>
<feature type="domain" description="Signal transduction histidine kinase internal region" evidence="2">
    <location>
        <begin position="210"/>
        <end position="288"/>
    </location>
</feature>
<protein>
    <recommendedName>
        <fullName evidence="2">Signal transduction histidine kinase internal region domain-containing protein</fullName>
    </recommendedName>
</protein>